<dbReference type="PANTHER" id="PTHR11351:SF31">
    <property type="entry name" value="DESATURASE 1, ISOFORM A-RELATED"/>
    <property type="match status" value="1"/>
</dbReference>
<keyword evidence="3 14" id="KW-0444">Lipid biosynthesis</keyword>
<dbReference type="Gene3D" id="3.10.120.10">
    <property type="entry name" value="Cytochrome b5-like heme/steroid binding domain"/>
    <property type="match status" value="1"/>
</dbReference>
<dbReference type="PANTHER" id="PTHR11351">
    <property type="entry name" value="ACYL-COA DESATURASE"/>
    <property type="match status" value="1"/>
</dbReference>
<comment type="function">
    <text evidence="14">Stearoyl-CoA desaturase that utilizes O(2) and electrons from reduced cytochrome b5 to introduce the first double bond into saturated fatty acyl-CoA substrates.</text>
</comment>
<keyword evidence="11 14" id="KW-0443">Lipid metabolism</keyword>
<evidence type="ECO:0000256" key="15">
    <source>
        <dbReference type="SAM" id="Phobius"/>
    </source>
</evidence>
<dbReference type="PROSITE" id="PS00476">
    <property type="entry name" value="FATTY_ACID_DESATUR_1"/>
    <property type="match status" value="1"/>
</dbReference>
<keyword evidence="14" id="KW-0249">Electron transport</keyword>
<dbReference type="Pfam" id="PF00487">
    <property type="entry name" value="FA_desaturase"/>
    <property type="match status" value="1"/>
</dbReference>
<evidence type="ECO:0000256" key="14">
    <source>
        <dbReference type="PIRNR" id="PIRNR000345"/>
    </source>
</evidence>
<reference evidence="17 18" key="1">
    <citation type="submission" date="2016-07" db="EMBL/GenBank/DDBJ databases">
        <title>Pervasive Adenine N6-methylation of Active Genes in Fungi.</title>
        <authorList>
            <consortium name="DOE Joint Genome Institute"/>
            <person name="Mondo S.J."/>
            <person name="Dannebaum R.O."/>
            <person name="Kuo R.C."/>
            <person name="Labutti K."/>
            <person name="Haridas S."/>
            <person name="Kuo A."/>
            <person name="Salamov A."/>
            <person name="Ahrendt S.R."/>
            <person name="Lipzen A."/>
            <person name="Sullivan W."/>
            <person name="Andreopoulos W.B."/>
            <person name="Clum A."/>
            <person name="Lindquist E."/>
            <person name="Daum C."/>
            <person name="Ramamoorthy G.K."/>
            <person name="Gryganskyi A."/>
            <person name="Culley D."/>
            <person name="Magnuson J.K."/>
            <person name="James T.Y."/>
            <person name="O'Malley M.A."/>
            <person name="Stajich J.E."/>
            <person name="Spatafora J.W."/>
            <person name="Visel A."/>
            <person name="Grigoriev I.V."/>
        </authorList>
    </citation>
    <scope>NUCLEOTIDE SEQUENCE [LARGE SCALE GENOMIC DNA]</scope>
    <source>
        <strain evidence="17 18">ATCC 12442</strain>
    </source>
</reference>
<comment type="similarity">
    <text evidence="2 14">Belongs to the fatty acid desaturase type 1 family.</text>
</comment>
<feature type="transmembrane region" description="Helical" evidence="15">
    <location>
        <begin position="56"/>
        <end position="75"/>
    </location>
</feature>
<dbReference type="AlphaFoldDB" id="A0A1Y1WA79"/>
<feature type="transmembrane region" description="Helical" evidence="15">
    <location>
        <begin position="87"/>
        <end position="108"/>
    </location>
</feature>
<dbReference type="GO" id="GO:0005789">
    <property type="term" value="C:endoplasmic reticulum membrane"/>
    <property type="evidence" value="ECO:0007669"/>
    <property type="project" value="TreeGrafter"/>
</dbReference>
<dbReference type="GO" id="GO:0006636">
    <property type="term" value="P:unsaturated fatty acid biosynthetic process"/>
    <property type="evidence" value="ECO:0007669"/>
    <property type="project" value="UniProtKB-UniRule"/>
</dbReference>
<evidence type="ECO:0000256" key="12">
    <source>
        <dbReference type="ARBA" id="ARBA00023136"/>
    </source>
</evidence>
<dbReference type="EC" id="1.14.19.1" evidence="14"/>
<comment type="caution">
    <text evidence="17">The sequence shown here is derived from an EMBL/GenBank/DDBJ whole genome shotgun (WGS) entry which is preliminary data.</text>
</comment>
<keyword evidence="13 14" id="KW-0275">Fatty acid biosynthesis</keyword>
<evidence type="ECO:0000256" key="9">
    <source>
        <dbReference type="ARBA" id="ARBA00023002"/>
    </source>
</evidence>
<dbReference type="GO" id="GO:0005506">
    <property type="term" value="F:iron ion binding"/>
    <property type="evidence" value="ECO:0007669"/>
    <property type="project" value="TreeGrafter"/>
</dbReference>
<feature type="transmembrane region" description="Helical" evidence="15">
    <location>
        <begin position="27"/>
        <end position="44"/>
    </location>
</feature>
<dbReference type="SMART" id="SM01117">
    <property type="entry name" value="Cyt-b5"/>
    <property type="match status" value="1"/>
</dbReference>
<keyword evidence="4 14" id="KW-0349">Heme</keyword>
<dbReference type="InterPro" id="IPR018506">
    <property type="entry name" value="Cyt_B5_heme-BS"/>
</dbReference>
<dbReference type="InterPro" id="IPR005804">
    <property type="entry name" value="FA_desaturase_dom"/>
</dbReference>
<evidence type="ECO:0000256" key="1">
    <source>
        <dbReference type="ARBA" id="ARBA00004141"/>
    </source>
</evidence>
<keyword evidence="10 14" id="KW-0408">Iron</keyword>
<evidence type="ECO:0000256" key="3">
    <source>
        <dbReference type="ARBA" id="ARBA00022516"/>
    </source>
</evidence>
<comment type="catalytic activity">
    <reaction evidence="14">
        <text>octadecanoyl-CoA + 2 Fe(II)-[cytochrome b5] + O2 + 2 H(+) = (9Z)-octadecenoyl-CoA + 2 Fe(III)-[cytochrome b5] + 2 H2O</text>
        <dbReference type="Rhea" id="RHEA:19721"/>
        <dbReference type="Rhea" id="RHEA-COMP:10438"/>
        <dbReference type="Rhea" id="RHEA-COMP:10439"/>
        <dbReference type="ChEBI" id="CHEBI:15377"/>
        <dbReference type="ChEBI" id="CHEBI:15378"/>
        <dbReference type="ChEBI" id="CHEBI:15379"/>
        <dbReference type="ChEBI" id="CHEBI:29033"/>
        <dbReference type="ChEBI" id="CHEBI:29034"/>
        <dbReference type="ChEBI" id="CHEBI:57387"/>
        <dbReference type="ChEBI" id="CHEBI:57394"/>
        <dbReference type="EC" id="1.14.19.1"/>
    </reaction>
</comment>
<comment type="cofactor">
    <cofactor evidence="14">
        <name>Fe(2+)</name>
        <dbReference type="ChEBI" id="CHEBI:29033"/>
    </cofactor>
    <text evidence="14">Expected to bind 2 Fe(2+) ions per subunit.</text>
</comment>
<keyword evidence="14" id="KW-0813">Transport</keyword>
<keyword evidence="18" id="KW-1185">Reference proteome</keyword>
<keyword evidence="5 15" id="KW-0812">Transmembrane</keyword>
<dbReference type="GO" id="GO:0004768">
    <property type="term" value="F:stearoyl-CoA 9-desaturase activity"/>
    <property type="evidence" value="ECO:0007669"/>
    <property type="project" value="UniProtKB-UniRule"/>
</dbReference>
<feature type="domain" description="Cytochrome b5 heme-binding" evidence="16">
    <location>
        <begin position="323"/>
        <end position="403"/>
    </location>
</feature>
<dbReference type="Pfam" id="PF00173">
    <property type="entry name" value="Cyt-b5"/>
    <property type="match status" value="1"/>
</dbReference>
<dbReference type="InterPro" id="IPR015876">
    <property type="entry name" value="Acyl-CoA_DS"/>
</dbReference>
<evidence type="ECO:0000256" key="7">
    <source>
        <dbReference type="ARBA" id="ARBA00022832"/>
    </source>
</evidence>
<dbReference type="InterPro" id="IPR001199">
    <property type="entry name" value="Cyt_B5-like_heme/steroid-bd"/>
</dbReference>
<dbReference type="Proteomes" id="UP000193922">
    <property type="component" value="Unassembled WGS sequence"/>
</dbReference>
<sequence>MLASAIERPTYKRGKVPPETRPLLQRIHWVHVTLLLSTPLLALYGAMTTDLQTKTLVLMVVVYLISGLGITAGYHRLWSHVSYEASYPLQVFLALAGSAAVQGSIFWWSRDHRVHHRYTDTTRDPYNALEGFWHSHMGWMLVKKDRRRLGYADTSDLKSNPLVRWQHKYYPLLVLTLGVAIPTAIAGLGWGDWRGGFFYATVLRMVVLHHATFCINSLAHTIGRQTYDDAQTARDSWITALVTMGEGYHNFHHQFPNDYRNAIRFYQYDPTKWFIRAMSTLGLAYDLKTFPSNEIEKGFIAMRMKELRQREARVNYGVPAEKLPLMTESEFLGKVRDSKKQWMVIEGYVYDVASFIHDHPGGKGLIKSGVGKDMTEAFNGGVYQHHNAARNLMNTSLRIARLAPRVN</sequence>
<proteinExistence type="inferred from homology"/>
<gene>
    <name evidence="17" type="ORF">DL89DRAFT_267283</name>
</gene>
<feature type="transmembrane region" description="Helical" evidence="15">
    <location>
        <begin position="169"/>
        <end position="190"/>
    </location>
</feature>
<evidence type="ECO:0000256" key="6">
    <source>
        <dbReference type="ARBA" id="ARBA00022723"/>
    </source>
</evidence>
<evidence type="ECO:0000313" key="18">
    <source>
        <dbReference type="Proteomes" id="UP000193922"/>
    </source>
</evidence>
<dbReference type="GeneID" id="63804080"/>
<dbReference type="PIRSF" id="PIRSF000345">
    <property type="entry name" value="OLE1"/>
    <property type="match status" value="1"/>
</dbReference>
<dbReference type="PROSITE" id="PS00191">
    <property type="entry name" value="CYTOCHROME_B5_1"/>
    <property type="match status" value="1"/>
</dbReference>
<dbReference type="InterPro" id="IPR001522">
    <property type="entry name" value="FADS-1_CS"/>
</dbReference>
<comment type="subcellular location">
    <subcellularLocation>
        <location evidence="1">Membrane</location>
        <topology evidence="1">Multi-pass membrane protein</topology>
    </subcellularLocation>
</comment>
<keyword evidence="9 14" id="KW-0560">Oxidoreductase</keyword>
<dbReference type="InterPro" id="IPR009160">
    <property type="entry name" value="Acyl-CoA_deSatase_haem/ster-bd"/>
</dbReference>
<evidence type="ECO:0000313" key="17">
    <source>
        <dbReference type="EMBL" id="ORX70054.1"/>
    </source>
</evidence>
<organism evidence="17 18">
    <name type="scientific">Linderina pennispora</name>
    <dbReference type="NCBI Taxonomy" id="61395"/>
    <lineage>
        <taxon>Eukaryota</taxon>
        <taxon>Fungi</taxon>
        <taxon>Fungi incertae sedis</taxon>
        <taxon>Zoopagomycota</taxon>
        <taxon>Kickxellomycotina</taxon>
        <taxon>Kickxellomycetes</taxon>
        <taxon>Kickxellales</taxon>
        <taxon>Kickxellaceae</taxon>
        <taxon>Linderina</taxon>
    </lineage>
</organism>
<evidence type="ECO:0000256" key="13">
    <source>
        <dbReference type="ARBA" id="ARBA00023160"/>
    </source>
</evidence>
<evidence type="ECO:0000256" key="4">
    <source>
        <dbReference type="ARBA" id="ARBA00022617"/>
    </source>
</evidence>
<dbReference type="SUPFAM" id="SSF55856">
    <property type="entry name" value="Cytochrome b5-like heme/steroid binding domain"/>
    <property type="match status" value="1"/>
</dbReference>
<dbReference type="RefSeq" id="XP_040743692.1">
    <property type="nucleotide sequence ID" value="XM_040887432.1"/>
</dbReference>
<evidence type="ECO:0000256" key="2">
    <source>
        <dbReference type="ARBA" id="ARBA00009295"/>
    </source>
</evidence>
<evidence type="ECO:0000256" key="5">
    <source>
        <dbReference type="ARBA" id="ARBA00022692"/>
    </source>
</evidence>
<keyword evidence="8 15" id="KW-1133">Transmembrane helix</keyword>
<dbReference type="InterPro" id="IPR036400">
    <property type="entry name" value="Cyt_B5-like_heme/steroid_sf"/>
</dbReference>
<evidence type="ECO:0000256" key="10">
    <source>
        <dbReference type="ARBA" id="ARBA00023004"/>
    </source>
</evidence>
<evidence type="ECO:0000259" key="16">
    <source>
        <dbReference type="PROSITE" id="PS50255"/>
    </source>
</evidence>
<dbReference type="PRINTS" id="PR00075">
    <property type="entry name" value="FACDDSATRASE"/>
</dbReference>
<keyword evidence="7 14" id="KW-0276">Fatty acid metabolism</keyword>
<dbReference type="OrthoDB" id="10260134at2759"/>
<dbReference type="PROSITE" id="PS50255">
    <property type="entry name" value="CYTOCHROME_B5_2"/>
    <property type="match status" value="1"/>
</dbReference>
<evidence type="ECO:0000256" key="8">
    <source>
        <dbReference type="ARBA" id="ARBA00022989"/>
    </source>
</evidence>
<dbReference type="CDD" id="cd03505">
    <property type="entry name" value="Delta9-FADS-like"/>
    <property type="match status" value="1"/>
</dbReference>
<keyword evidence="12 15" id="KW-0472">Membrane</keyword>
<protein>
    <recommendedName>
        <fullName evidence="14">Acyl-CoA desaturase</fullName>
        <ecNumber evidence="14">1.14.19.1</ecNumber>
    </recommendedName>
</protein>
<accession>A0A1Y1WA79</accession>
<name>A0A1Y1WA79_9FUNG</name>
<dbReference type="GO" id="GO:0020037">
    <property type="term" value="F:heme binding"/>
    <property type="evidence" value="ECO:0007669"/>
    <property type="project" value="InterPro"/>
</dbReference>
<evidence type="ECO:0000256" key="11">
    <source>
        <dbReference type="ARBA" id="ARBA00023098"/>
    </source>
</evidence>
<dbReference type="STRING" id="61395.A0A1Y1WA79"/>
<keyword evidence="6 14" id="KW-0479">Metal-binding</keyword>
<dbReference type="EMBL" id="MCFD01000006">
    <property type="protein sequence ID" value="ORX70054.1"/>
    <property type="molecule type" value="Genomic_DNA"/>
</dbReference>